<dbReference type="PANTHER" id="PTHR43630:SF2">
    <property type="entry name" value="GLYCOSYLTRANSFERASE"/>
    <property type="match status" value="1"/>
</dbReference>
<dbReference type="SUPFAM" id="SSF53448">
    <property type="entry name" value="Nucleotide-diphospho-sugar transferases"/>
    <property type="match status" value="1"/>
</dbReference>
<sequence>MNSTNSNTFSICLNMIVKNEEKNIQKCLSNLINYFDFDFITICDTGSTDETINLINDFFTEKSISGEIFHHKWKDFAHNRTIALEQVYNKTDYVLVFDADDLIEGELELPEVMVCDKYNFKFGNDFFYYRPCLMNNRLKWEYVGILHEYLSLKKEEKKEIITGNIEGNYYINYGTHGCRSQDPNKYLNDAILLENACNDLSLNDSLKNRYTFYCANSYYDAGNYERALIHYKKVIDSNNWNQEKFYSCMRIGNIYMNQNNYNYAVEFWTKSFIYDCERIETIVLLMKHFYNKNNHFMVNTFFHTFLHIMSITNELENVDMKNKLFCNYSELFMIHYYNSISAFYAKDFKNGYNSCLHLINNDKFTSLSIDNLQFYINNID</sequence>
<proteinExistence type="predicted"/>
<dbReference type="InterPro" id="IPR011990">
    <property type="entry name" value="TPR-like_helical_dom_sf"/>
</dbReference>
<dbReference type="Gene3D" id="1.25.40.10">
    <property type="entry name" value="Tetratricopeptide repeat domain"/>
    <property type="match status" value="1"/>
</dbReference>
<dbReference type="EMBL" id="MN740212">
    <property type="protein sequence ID" value="QHT93983.1"/>
    <property type="molecule type" value="Genomic_DNA"/>
</dbReference>
<dbReference type="InterPro" id="IPR001173">
    <property type="entry name" value="Glyco_trans_2-like"/>
</dbReference>
<protein>
    <recommendedName>
        <fullName evidence="1">Glycosyltransferase 2-like domain-containing protein</fullName>
    </recommendedName>
</protein>
<feature type="domain" description="Glycosyltransferase 2-like" evidence="1">
    <location>
        <begin position="15"/>
        <end position="109"/>
    </location>
</feature>
<evidence type="ECO:0000313" key="2">
    <source>
        <dbReference type="EMBL" id="QHT93983.1"/>
    </source>
</evidence>
<dbReference type="InterPro" id="IPR029044">
    <property type="entry name" value="Nucleotide-diphossugar_trans"/>
</dbReference>
<dbReference type="Gene3D" id="3.90.550.10">
    <property type="entry name" value="Spore Coat Polysaccharide Biosynthesis Protein SpsA, Chain A"/>
    <property type="match status" value="1"/>
</dbReference>
<name>A0A6C0IR55_9ZZZZ</name>
<accession>A0A6C0IR55</accession>
<evidence type="ECO:0000259" key="1">
    <source>
        <dbReference type="Pfam" id="PF00535"/>
    </source>
</evidence>
<dbReference type="PANTHER" id="PTHR43630">
    <property type="entry name" value="POLY-BETA-1,6-N-ACETYL-D-GLUCOSAMINE SYNTHASE"/>
    <property type="match status" value="1"/>
</dbReference>
<reference evidence="2" key="1">
    <citation type="journal article" date="2020" name="Nature">
        <title>Giant virus diversity and host interactions through global metagenomics.</title>
        <authorList>
            <person name="Schulz F."/>
            <person name="Roux S."/>
            <person name="Paez-Espino D."/>
            <person name="Jungbluth S."/>
            <person name="Walsh D.A."/>
            <person name="Denef V.J."/>
            <person name="McMahon K.D."/>
            <person name="Konstantinidis K.T."/>
            <person name="Eloe-Fadrosh E.A."/>
            <person name="Kyrpides N.C."/>
            <person name="Woyke T."/>
        </authorList>
    </citation>
    <scope>NUCLEOTIDE SEQUENCE</scope>
    <source>
        <strain evidence="2">GVMAG-M-3300024258-14</strain>
    </source>
</reference>
<dbReference type="AlphaFoldDB" id="A0A6C0IR55"/>
<organism evidence="2">
    <name type="scientific">viral metagenome</name>
    <dbReference type="NCBI Taxonomy" id="1070528"/>
    <lineage>
        <taxon>unclassified sequences</taxon>
        <taxon>metagenomes</taxon>
        <taxon>organismal metagenomes</taxon>
    </lineage>
</organism>
<dbReference type="Pfam" id="PF00535">
    <property type="entry name" value="Glycos_transf_2"/>
    <property type="match status" value="1"/>
</dbReference>
<dbReference type="SUPFAM" id="SSF48452">
    <property type="entry name" value="TPR-like"/>
    <property type="match status" value="1"/>
</dbReference>